<sequence>MYIEQNIKNAVDRLEKANLTDQLNELKHPLEQRRRRRPWLMIACLIFVTIIFAWIIYDVLFYL</sequence>
<comment type="caution">
    <text evidence="2">The sequence shown here is derived from an EMBL/GenBank/DDBJ whole genome shotgun (WGS) entry which is preliminary data.</text>
</comment>
<keyword evidence="1" id="KW-0472">Membrane</keyword>
<evidence type="ECO:0000313" key="2">
    <source>
        <dbReference type="EMBL" id="KKL75408.1"/>
    </source>
</evidence>
<reference evidence="2" key="1">
    <citation type="journal article" date="2015" name="Nature">
        <title>Complex archaea that bridge the gap between prokaryotes and eukaryotes.</title>
        <authorList>
            <person name="Spang A."/>
            <person name="Saw J.H."/>
            <person name="Jorgensen S.L."/>
            <person name="Zaremba-Niedzwiedzka K."/>
            <person name="Martijn J."/>
            <person name="Lind A.E."/>
            <person name="van Eijk R."/>
            <person name="Schleper C."/>
            <person name="Guy L."/>
            <person name="Ettema T.J."/>
        </authorList>
    </citation>
    <scope>NUCLEOTIDE SEQUENCE</scope>
</reference>
<protein>
    <submittedName>
        <fullName evidence="2">Uncharacterized protein</fullName>
    </submittedName>
</protein>
<keyword evidence="1" id="KW-0812">Transmembrane</keyword>
<evidence type="ECO:0000256" key="1">
    <source>
        <dbReference type="SAM" id="Phobius"/>
    </source>
</evidence>
<feature type="transmembrane region" description="Helical" evidence="1">
    <location>
        <begin position="39"/>
        <end position="57"/>
    </location>
</feature>
<keyword evidence="1" id="KW-1133">Transmembrane helix</keyword>
<proteinExistence type="predicted"/>
<gene>
    <name evidence="2" type="ORF">LCGC14_2055180</name>
</gene>
<organism evidence="2">
    <name type="scientific">marine sediment metagenome</name>
    <dbReference type="NCBI Taxonomy" id="412755"/>
    <lineage>
        <taxon>unclassified sequences</taxon>
        <taxon>metagenomes</taxon>
        <taxon>ecological metagenomes</taxon>
    </lineage>
</organism>
<dbReference type="AlphaFoldDB" id="A0A0F9EMT6"/>
<dbReference type="EMBL" id="LAZR01024357">
    <property type="protein sequence ID" value="KKL75408.1"/>
    <property type="molecule type" value="Genomic_DNA"/>
</dbReference>
<accession>A0A0F9EMT6</accession>
<name>A0A0F9EMT6_9ZZZZ</name>